<comment type="similarity">
    <text evidence="1">Belongs to the helicase family. RecQ subfamily.</text>
</comment>
<dbReference type="InterPro" id="IPR027417">
    <property type="entry name" value="P-loop_NTPase"/>
</dbReference>
<dbReference type="InterPro" id="IPR011545">
    <property type="entry name" value="DEAD/DEAH_box_helicase_dom"/>
</dbReference>
<comment type="catalytic activity">
    <reaction evidence="4">
        <text>Couples ATP hydrolysis with the unwinding of duplex DNA by translocating in the 3'-5' direction.</text>
        <dbReference type="EC" id="5.6.2.4"/>
    </reaction>
</comment>
<reference evidence="9" key="1">
    <citation type="submission" date="2023-03" db="EMBL/GenBank/DDBJ databases">
        <title>Massive genome expansion in bonnet fungi (Mycena s.s.) driven by repeated elements and novel gene families across ecological guilds.</title>
        <authorList>
            <consortium name="Lawrence Berkeley National Laboratory"/>
            <person name="Harder C.B."/>
            <person name="Miyauchi S."/>
            <person name="Viragh M."/>
            <person name="Kuo A."/>
            <person name="Thoen E."/>
            <person name="Andreopoulos B."/>
            <person name="Lu D."/>
            <person name="Skrede I."/>
            <person name="Drula E."/>
            <person name="Henrissat B."/>
            <person name="Morin E."/>
            <person name="Kohler A."/>
            <person name="Barry K."/>
            <person name="LaButti K."/>
            <person name="Morin E."/>
            <person name="Salamov A."/>
            <person name="Lipzen A."/>
            <person name="Mereny Z."/>
            <person name="Hegedus B."/>
            <person name="Baldrian P."/>
            <person name="Stursova M."/>
            <person name="Weitz H."/>
            <person name="Taylor A."/>
            <person name="Grigoriev I.V."/>
            <person name="Nagy L.G."/>
            <person name="Martin F."/>
            <person name="Kauserud H."/>
        </authorList>
    </citation>
    <scope>NUCLEOTIDE SEQUENCE</scope>
    <source>
        <strain evidence="9">9284</strain>
    </source>
</reference>
<dbReference type="GO" id="GO:0005694">
    <property type="term" value="C:chromosome"/>
    <property type="evidence" value="ECO:0007669"/>
    <property type="project" value="TreeGrafter"/>
</dbReference>
<dbReference type="Pfam" id="PF00270">
    <property type="entry name" value="DEAD"/>
    <property type="match status" value="1"/>
</dbReference>
<dbReference type="InterPro" id="IPR014001">
    <property type="entry name" value="Helicase_ATP-bd"/>
</dbReference>
<dbReference type="Gene3D" id="3.40.50.300">
    <property type="entry name" value="P-loop containing nucleotide triphosphate hydrolases"/>
    <property type="match status" value="2"/>
</dbReference>
<dbReference type="PANTHER" id="PTHR13710:SF154">
    <property type="entry name" value="RECQ HELICASE, PUTATIVE (AFU_ORTHOLOGUE AFUA_6G14720)-RELATED"/>
    <property type="match status" value="1"/>
</dbReference>
<evidence type="ECO:0000256" key="4">
    <source>
        <dbReference type="ARBA" id="ARBA00034617"/>
    </source>
</evidence>
<evidence type="ECO:0000256" key="6">
    <source>
        <dbReference type="SAM" id="MobiDB-lite"/>
    </source>
</evidence>
<accession>A0AAD7B8Y5</accession>
<keyword evidence="3" id="KW-0067">ATP-binding</keyword>
<dbReference type="EMBL" id="JARKIF010000028">
    <property type="protein sequence ID" value="KAJ7613569.1"/>
    <property type="molecule type" value="Genomic_DNA"/>
</dbReference>
<dbReference type="GO" id="GO:0043138">
    <property type="term" value="F:3'-5' DNA helicase activity"/>
    <property type="evidence" value="ECO:0007669"/>
    <property type="project" value="UniProtKB-EC"/>
</dbReference>
<evidence type="ECO:0000313" key="10">
    <source>
        <dbReference type="Proteomes" id="UP001221142"/>
    </source>
</evidence>
<dbReference type="GO" id="GO:0005737">
    <property type="term" value="C:cytoplasm"/>
    <property type="evidence" value="ECO:0007669"/>
    <property type="project" value="TreeGrafter"/>
</dbReference>
<proteinExistence type="inferred from homology"/>
<keyword evidence="9" id="KW-0378">Hydrolase</keyword>
<feature type="region of interest" description="Disordered" evidence="6">
    <location>
        <begin position="460"/>
        <end position="481"/>
    </location>
</feature>
<evidence type="ECO:0000256" key="3">
    <source>
        <dbReference type="ARBA" id="ARBA00022840"/>
    </source>
</evidence>
<dbReference type="GO" id="GO:0003676">
    <property type="term" value="F:nucleic acid binding"/>
    <property type="evidence" value="ECO:0007669"/>
    <property type="project" value="InterPro"/>
</dbReference>
<name>A0AAD7B8Y5_9AGAR</name>
<gene>
    <name evidence="9" type="ORF">FB45DRAFT_842897</name>
</gene>
<dbReference type="GO" id="GO:0009378">
    <property type="term" value="F:four-way junction helicase activity"/>
    <property type="evidence" value="ECO:0007669"/>
    <property type="project" value="TreeGrafter"/>
</dbReference>
<protein>
    <recommendedName>
        <fullName evidence="5">DNA 3'-5' helicase</fullName>
        <ecNumber evidence="5">5.6.2.4</ecNumber>
    </recommendedName>
</protein>
<feature type="compositionally biased region" description="Low complexity" evidence="6">
    <location>
        <begin position="773"/>
        <end position="785"/>
    </location>
</feature>
<evidence type="ECO:0000259" key="7">
    <source>
        <dbReference type="PROSITE" id="PS51192"/>
    </source>
</evidence>
<feature type="region of interest" description="Disordered" evidence="6">
    <location>
        <begin position="662"/>
        <end position="705"/>
    </location>
</feature>
<feature type="region of interest" description="Disordered" evidence="6">
    <location>
        <begin position="746"/>
        <end position="825"/>
    </location>
</feature>
<evidence type="ECO:0000256" key="2">
    <source>
        <dbReference type="ARBA" id="ARBA00022741"/>
    </source>
</evidence>
<dbReference type="PROSITE" id="PS51194">
    <property type="entry name" value="HELICASE_CTER"/>
    <property type="match status" value="1"/>
</dbReference>
<feature type="domain" description="Helicase C-terminal" evidence="8">
    <location>
        <begin position="286"/>
        <end position="442"/>
    </location>
</feature>
<dbReference type="GO" id="GO:0005524">
    <property type="term" value="F:ATP binding"/>
    <property type="evidence" value="ECO:0007669"/>
    <property type="project" value="UniProtKB-KW"/>
</dbReference>
<dbReference type="EC" id="5.6.2.4" evidence="5"/>
<evidence type="ECO:0000259" key="8">
    <source>
        <dbReference type="PROSITE" id="PS51194"/>
    </source>
</evidence>
<dbReference type="SMART" id="SM00490">
    <property type="entry name" value="HELICc"/>
    <property type="match status" value="1"/>
</dbReference>
<keyword evidence="2" id="KW-0547">Nucleotide-binding</keyword>
<dbReference type="AlphaFoldDB" id="A0AAD7B8Y5"/>
<dbReference type="GO" id="GO:0000724">
    <property type="term" value="P:double-strand break repair via homologous recombination"/>
    <property type="evidence" value="ECO:0007669"/>
    <property type="project" value="TreeGrafter"/>
</dbReference>
<dbReference type="Pfam" id="PF00271">
    <property type="entry name" value="Helicase_C"/>
    <property type="match status" value="1"/>
</dbReference>
<comment type="caution">
    <text evidence="9">The sequence shown here is derived from an EMBL/GenBank/DDBJ whole genome shotgun (WGS) entry which is preliminary data.</text>
</comment>
<dbReference type="PROSITE" id="PS51192">
    <property type="entry name" value="HELICASE_ATP_BIND_1"/>
    <property type="match status" value="1"/>
</dbReference>
<dbReference type="PANTHER" id="PTHR13710">
    <property type="entry name" value="DNA HELICASE RECQ FAMILY MEMBER"/>
    <property type="match status" value="1"/>
</dbReference>
<feature type="domain" description="Helicase ATP-binding" evidence="7">
    <location>
        <begin position="71"/>
        <end position="258"/>
    </location>
</feature>
<dbReference type="InterPro" id="IPR001650">
    <property type="entry name" value="Helicase_C-like"/>
</dbReference>
<feature type="region of interest" description="Disordered" evidence="6">
    <location>
        <begin position="1"/>
        <end position="41"/>
    </location>
</feature>
<feature type="compositionally biased region" description="Polar residues" evidence="6">
    <location>
        <begin position="749"/>
        <end position="766"/>
    </location>
</feature>
<evidence type="ECO:0000256" key="1">
    <source>
        <dbReference type="ARBA" id="ARBA00005446"/>
    </source>
</evidence>
<organism evidence="9 10">
    <name type="scientific">Roridomyces roridus</name>
    <dbReference type="NCBI Taxonomy" id="1738132"/>
    <lineage>
        <taxon>Eukaryota</taxon>
        <taxon>Fungi</taxon>
        <taxon>Dikarya</taxon>
        <taxon>Basidiomycota</taxon>
        <taxon>Agaricomycotina</taxon>
        <taxon>Agaricomycetes</taxon>
        <taxon>Agaricomycetidae</taxon>
        <taxon>Agaricales</taxon>
        <taxon>Marasmiineae</taxon>
        <taxon>Mycenaceae</taxon>
        <taxon>Roridomyces</taxon>
    </lineage>
</organism>
<sequence length="825" mass="91521">MLPQGKHPRRPDTSRRQQSAFGQKKAPTQPRRASGAARTPLRPNEILDIAERCRTKWGWESSLKDDQVEAIKAQLQGLDVVVHAATGYGKTCIAAGPYAHPKAADLVTIMVSPLIALQEEMVETFQAEYKLKAIAVNSSHGGCTHEALETYVLLTSHLQRIVSGEYKIILISPELLLSKRFLDHVMRNTSFTRRLLSVIIDEAHVVSHWGAEFRKMYGTLGMIRAFLPRHASVVAMSATFSTRVRNDVLSKLQFGKNYVNVDVGNDRPNVSLVVRAIEHPLNSYKDLDFVIPTATARAQDIPLTWIYADNIASGIEIDSHLTELLPRDLRNTGLIRPYNAAYSKDYRAAVMQLVKEGKVRILICTDAAGMGCNIPDIDVVVQWKLTSSLSSFVQRAGRAARRAGRQGLAVLLVERTAYEIDLWADQDDEGKKGKKKKKKDGTTLKESREYARLHGALRGSTKKTDQCPTEIQPPIDPTNTNEGLHAFVQTTLCRRLVLKEVYSNKDMKDSTGPCCDICHPALLDRTRPGPFKAAPRRGGAKIGLPSVLVQEKLNEWRTRVKKRDFKNALWSAEGLLQQSTMTLLSSVGPIEDRPMLELVLGGQWKWMEKYGDELLECLKAIDMPPFQAKPKATRKRKALAADTAPEPKETIPKRLRVEARVEGTRAGRQEPSMTARDTSRHLTTTTPALPSTPRSYALPVASSSRPHPATLPNHYTHLLTPGTPTPTAPPPYGYYPYQYIGHHPHTPAAFSSQPLQHQAPQSSYYRPQTLHYPASPFSSPAPATPMRRQSHFPHPPPQGASPSGSFLGPAQHPGLPGQEQSGCNR</sequence>
<dbReference type="SUPFAM" id="SSF52540">
    <property type="entry name" value="P-loop containing nucleoside triphosphate hydrolases"/>
    <property type="match status" value="1"/>
</dbReference>
<feature type="compositionally biased region" description="Low complexity" evidence="6">
    <location>
        <begin position="682"/>
        <end position="693"/>
    </location>
</feature>
<dbReference type="SMART" id="SM00487">
    <property type="entry name" value="DEXDc"/>
    <property type="match status" value="1"/>
</dbReference>
<dbReference type="Proteomes" id="UP001221142">
    <property type="component" value="Unassembled WGS sequence"/>
</dbReference>
<evidence type="ECO:0000256" key="5">
    <source>
        <dbReference type="ARBA" id="ARBA00034808"/>
    </source>
</evidence>
<evidence type="ECO:0000313" key="9">
    <source>
        <dbReference type="EMBL" id="KAJ7613569.1"/>
    </source>
</evidence>
<dbReference type="GO" id="GO:0016787">
    <property type="term" value="F:hydrolase activity"/>
    <property type="evidence" value="ECO:0007669"/>
    <property type="project" value="UniProtKB-KW"/>
</dbReference>
<keyword evidence="10" id="KW-1185">Reference proteome</keyword>